<dbReference type="Proteomes" id="UP000429523">
    <property type="component" value="Unassembled WGS sequence"/>
</dbReference>
<keyword evidence="10" id="KW-1185">Reference proteome</keyword>
<evidence type="ECO:0000313" key="4">
    <source>
        <dbReference type="EMBL" id="KAE9141006.1"/>
    </source>
</evidence>
<evidence type="ECO:0000313" key="13">
    <source>
        <dbReference type="Proteomes" id="UP000440732"/>
    </source>
</evidence>
<dbReference type="EMBL" id="QXGE01000007">
    <property type="protein sequence ID" value="KAE9330419.1"/>
    <property type="molecule type" value="Genomic_DNA"/>
</dbReference>
<dbReference type="AlphaFoldDB" id="A0A6A3G7P6"/>
<gene>
    <name evidence="8" type="ORF">PF001_g402</name>
    <name evidence="7" type="ORF">PF002_g415</name>
    <name evidence="6" type="ORF">PF005_g443</name>
    <name evidence="5" type="ORF">PF006_g318</name>
    <name evidence="4" type="ORF">PF007_g449</name>
    <name evidence="2" type="ORF">PF009_g484</name>
    <name evidence="3" type="ORF">PF011_g264</name>
</gene>
<evidence type="ECO:0000313" key="2">
    <source>
        <dbReference type="EMBL" id="KAE8949998.1"/>
    </source>
</evidence>
<accession>A0A6A3G7P6</accession>
<sequence length="58" mass="6469">MFLTVLAHVSTTSNTWSACLCILLCTSATDPTRLLDVICSTKTNARRNKVSQRMPLKR</sequence>
<proteinExistence type="predicted"/>
<evidence type="ECO:0000313" key="12">
    <source>
        <dbReference type="Proteomes" id="UP000440367"/>
    </source>
</evidence>
<dbReference type="EMBL" id="QXFW01000005">
    <property type="protein sequence ID" value="KAE9031200.1"/>
    <property type="molecule type" value="Genomic_DNA"/>
</dbReference>
<dbReference type="Proteomes" id="UP000433483">
    <property type="component" value="Unassembled WGS sequence"/>
</dbReference>
<keyword evidence="1" id="KW-0732">Signal</keyword>
<evidence type="ECO:0000313" key="14">
    <source>
        <dbReference type="Proteomes" id="UP000441208"/>
    </source>
</evidence>
<dbReference type="Proteomes" id="UP000440732">
    <property type="component" value="Unassembled WGS sequence"/>
</dbReference>
<feature type="signal peptide" evidence="1">
    <location>
        <begin position="1"/>
        <end position="17"/>
    </location>
</feature>
<evidence type="ECO:0000256" key="1">
    <source>
        <dbReference type="SAM" id="SignalP"/>
    </source>
</evidence>
<dbReference type="EMBL" id="QXGB01000008">
    <property type="protein sequence ID" value="KAE9237977.1"/>
    <property type="molecule type" value="Genomic_DNA"/>
</dbReference>
<protein>
    <recommendedName>
        <fullName evidence="16">Secreted protein</fullName>
    </recommendedName>
</protein>
<dbReference type="EMBL" id="QXGF01000009">
    <property type="protein sequence ID" value="KAE8949998.1"/>
    <property type="molecule type" value="Genomic_DNA"/>
</dbReference>
<dbReference type="EMBL" id="QXFZ01000008">
    <property type="protein sequence ID" value="KAE9141006.1"/>
    <property type="molecule type" value="Genomic_DNA"/>
</dbReference>
<dbReference type="Proteomes" id="UP000460718">
    <property type="component" value="Unassembled WGS sequence"/>
</dbReference>
<evidence type="ECO:0000313" key="3">
    <source>
        <dbReference type="EMBL" id="KAE9031200.1"/>
    </source>
</evidence>
<dbReference type="EMBL" id="QXGA01000006">
    <property type="protein sequence ID" value="KAE9155764.1"/>
    <property type="molecule type" value="Genomic_DNA"/>
</dbReference>
<comment type="caution">
    <text evidence="2">The sequence shown here is derived from an EMBL/GenBank/DDBJ whole genome shotgun (WGS) entry which is preliminary data.</text>
</comment>
<dbReference type="Proteomes" id="UP000440367">
    <property type="component" value="Unassembled WGS sequence"/>
</dbReference>
<evidence type="ECO:0000313" key="6">
    <source>
        <dbReference type="EMBL" id="KAE9237977.1"/>
    </source>
</evidence>
<reference evidence="9 10" key="1">
    <citation type="submission" date="2018-08" db="EMBL/GenBank/DDBJ databases">
        <title>Genomic investigation of the strawberry pathogen Phytophthora fragariae indicates pathogenicity is determined by transcriptional variation in three key races.</title>
        <authorList>
            <person name="Adams T.M."/>
            <person name="Armitage A.D."/>
            <person name="Sobczyk M.K."/>
            <person name="Bates H.J."/>
            <person name="Dunwell J.M."/>
            <person name="Nellist C.F."/>
            <person name="Harrison R.J."/>
        </authorList>
    </citation>
    <scope>NUCLEOTIDE SEQUENCE [LARGE SCALE GENOMIC DNA]</scope>
    <source>
        <strain evidence="8 11">A4</strain>
        <strain evidence="7 12">BC-1</strain>
        <strain evidence="6 10">NOV-27</strain>
        <strain evidence="5 13">NOV-5</strain>
        <strain evidence="4 14">NOV-71</strain>
        <strain evidence="2 9">NOV-9</strain>
        <strain evidence="3 15">SCRP245</strain>
    </source>
</reference>
<dbReference type="EMBL" id="QXGD01000008">
    <property type="protein sequence ID" value="KAE9258122.1"/>
    <property type="molecule type" value="Genomic_DNA"/>
</dbReference>
<evidence type="ECO:0000313" key="5">
    <source>
        <dbReference type="EMBL" id="KAE9155764.1"/>
    </source>
</evidence>
<evidence type="ECO:0000313" key="11">
    <source>
        <dbReference type="Proteomes" id="UP000437068"/>
    </source>
</evidence>
<dbReference type="Proteomes" id="UP000441208">
    <property type="component" value="Unassembled WGS sequence"/>
</dbReference>
<dbReference type="OrthoDB" id="10290141at2759"/>
<evidence type="ECO:0000313" key="9">
    <source>
        <dbReference type="Proteomes" id="UP000429523"/>
    </source>
</evidence>
<evidence type="ECO:0000313" key="10">
    <source>
        <dbReference type="Proteomes" id="UP000433483"/>
    </source>
</evidence>
<organism evidence="2 9">
    <name type="scientific">Phytophthora fragariae</name>
    <dbReference type="NCBI Taxonomy" id="53985"/>
    <lineage>
        <taxon>Eukaryota</taxon>
        <taxon>Sar</taxon>
        <taxon>Stramenopiles</taxon>
        <taxon>Oomycota</taxon>
        <taxon>Peronosporomycetes</taxon>
        <taxon>Peronosporales</taxon>
        <taxon>Peronosporaceae</taxon>
        <taxon>Phytophthora</taxon>
    </lineage>
</organism>
<name>A0A6A3G7P6_9STRA</name>
<dbReference type="Proteomes" id="UP000437068">
    <property type="component" value="Unassembled WGS sequence"/>
</dbReference>
<feature type="chain" id="PRO_5036163902" description="Secreted protein" evidence="1">
    <location>
        <begin position="18"/>
        <end position="58"/>
    </location>
</feature>
<evidence type="ECO:0000313" key="8">
    <source>
        <dbReference type="EMBL" id="KAE9330419.1"/>
    </source>
</evidence>
<evidence type="ECO:0000313" key="7">
    <source>
        <dbReference type="EMBL" id="KAE9258122.1"/>
    </source>
</evidence>
<evidence type="ECO:0000313" key="15">
    <source>
        <dbReference type="Proteomes" id="UP000460718"/>
    </source>
</evidence>
<evidence type="ECO:0008006" key="16">
    <source>
        <dbReference type="Google" id="ProtNLM"/>
    </source>
</evidence>